<dbReference type="EMBL" id="JAGIOD010000001">
    <property type="protein sequence ID" value="MBP2381028.1"/>
    <property type="molecule type" value="Genomic_DNA"/>
</dbReference>
<keyword evidence="4 7" id="KW-0560">Oxidoreductase</keyword>
<comment type="pathway">
    <text evidence="1">Nucleotide-sugar biosynthesis; UDP-alpha-D-glucuronate biosynthesis; UDP-alpha-D-glucuronate from UDP-alpha-D-glucose: step 1/1.</text>
</comment>
<evidence type="ECO:0000256" key="1">
    <source>
        <dbReference type="ARBA" id="ARBA00004701"/>
    </source>
</evidence>
<comment type="similarity">
    <text evidence="2 7">Belongs to the UDP-glucose/GDP-mannose dehydrogenase family.</text>
</comment>
<evidence type="ECO:0000256" key="6">
    <source>
        <dbReference type="ARBA" id="ARBA00047473"/>
    </source>
</evidence>
<evidence type="ECO:0000256" key="2">
    <source>
        <dbReference type="ARBA" id="ARBA00006601"/>
    </source>
</evidence>
<dbReference type="InterPro" id="IPR036220">
    <property type="entry name" value="UDP-Glc/GDP-Man_DH_C_sf"/>
</dbReference>
<comment type="caution">
    <text evidence="10">The sequence shown here is derived from an EMBL/GenBank/DDBJ whole genome shotgun (WGS) entry which is preliminary data.</text>
</comment>
<dbReference type="SUPFAM" id="SSF48179">
    <property type="entry name" value="6-phosphogluconate dehydrogenase C-terminal domain-like"/>
    <property type="match status" value="1"/>
</dbReference>
<sequence>MTPKISVIGIGYLGAVHAASMAELGHDVIGLDVDPERVAALQAGRAPFHEPGFDELLRRGLASGRLRFTTDYADLAGAEVHFLGLGTPQRADGMGADLSHLRTAVAALAAVLPARDGADTLVVGKSTVPVGTSRELAETLEQVAGVRLMWNPEFLREGFAVQDTLTPDRLVYGIPDPGVRDQRVEMLDAIYAPLLEAGVTRLVMGYEAAELVKVSANAFLATKISFINAVSEMCEATGADVTDVARALGMDDRIGSKFLRAGVGYGGGCLPKDLRAFLASAEEHGVGEALGFLREVDAVNERRRTRVVTLAEEMLGELAGRRITVLGAAFKPDSDDVRDSPALDVAARLLEAGADVRVTDPEALAGATRRLGPERVVAGTTAALHGAELVVLLTEWREYRDLDPAATSELVEAPRMIDGRNVLDPRDWAEAGWEIRSLGRAPTPRPAPRPTPLPSGQRVLAGTTPSRQDIALAAARQLARA</sequence>
<dbReference type="InterPro" id="IPR008927">
    <property type="entry name" value="6-PGluconate_DH-like_C_sf"/>
</dbReference>
<dbReference type="Gene3D" id="3.40.50.720">
    <property type="entry name" value="NAD(P)-binding Rossmann-like Domain"/>
    <property type="match status" value="2"/>
</dbReference>
<comment type="catalytic activity">
    <reaction evidence="6 7">
        <text>UDP-alpha-D-glucose + 2 NAD(+) + H2O = UDP-alpha-D-glucuronate + 2 NADH + 3 H(+)</text>
        <dbReference type="Rhea" id="RHEA:23596"/>
        <dbReference type="ChEBI" id="CHEBI:15377"/>
        <dbReference type="ChEBI" id="CHEBI:15378"/>
        <dbReference type="ChEBI" id="CHEBI:57540"/>
        <dbReference type="ChEBI" id="CHEBI:57945"/>
        <dbReference type="ChEBI" id="CHEBI:58052"/>
        <dbReference type="ChEBI" id="CHEBI:58885"/>
        <dbReference type="EC" id="1.1.1.22"/>
    </reaction>
</comment>
<dbReference type="SMART" id="SM00984">
    <property type="entry name" value="UDPG_MGDP_dh_C"/>
    <property type="match status" value="1"/>
</dbReference>
<reference evidence="10 11" key="1">
    <citation type="submission" date="2021-03" db="EMBL/GenBank/DDBJ databases">
        <title>Sequencing the genomes of 1000 actinobacteria strains.</title>
        <authorList>
            <person name="Klenk H.-P."/>
        </authorList>
    </citation>
    <scope>NUCLEOTIDE SEQUENCE [LARGE SCALE GENOMIC DNA]</scope>
    <source>
        <strain evidence="10 11">DSM 14566</strain>
    </source>
</reference>
<dbReference type="Pfam" id="PF03721">
    <property type="entry name" value="UDPG_MGDP_dh_N"/>
    <property type="match status" value="1"/>
</dbReference>
<organism evidence="10 11">
    <name type="scientific">Brachybacterium sacelli</name>
    <dbReference type="NCBI Taxonomy" id="173364"/>
    <lineage>
        <taxon>Bacteria</taxon>
        <taxon>Bacillati</taxon>
        <taxon>Actinomycetota</taxon>
        <taxon>Actinomycetes</taxon>
        <taxon>Micrococcales</taxon>
        <taxon>Dermabacteraceae</taxon>
        <taxon>Brachybacterium</taxon>
    </lineage>
</organism>
<dbReference type="Gene3D" id="1.20.5.100">
    <property type="entry name" value="Cytochrome c1, transmembrane anchor, C-terminal"/>
    <property type="match status" value="1"/>
</dbReference>
<evidence type="ECO:0000256" key="8">
    <source>
        <dbReference type="SAM" id="MobiDB-lite"/>
    </source>
</evidence>
<evidence type="ECO:0000313" key="10">
    <source>
        <dbReference type="EMBL" id="MBP2381028.1"/>
    </source>
</evidence>
<evidence type="ECO:0000259" key="9">
    <source>
        <dbReference type="SMART" id="SM00984"/>
    </source>
</evidence>
<dbReference type="PANTHER" id="PTHR43750">
    <property type="entry name" value="UDP-GLUCOSE 6-DEHYDROGENASE TUAD"/>
    <property type="match status" value="1"/>
</dbReference>
<evidence type="ECO:0000256" key="4">
    <source>
        <dbReference type="ARBA" id="ARBA00023002"/>
    </source>
</evidence>
<feature type="region of interest" description="Disordered" evidence="8">
    <location>
        <begin position="437"/>
        <end position="466"/>
    </location>
</feature>
<feature type="compositionally biased region" description="Pro residues" evidence="8">
    <location>
        <begin position="443"/>
        <end position="453"/>
    </location>
</feature>
<dbReference type="InterPro" id="IPR014027">
    <property type="entry name" value="UDP-Glc/GDP-Man_DH_C"/>
</dbReference>
<dbReference type="PIRSF" id="PIRSF000124">
    <property type="entry name" value="UDPglc_GDPman_dh"/>
    <property type="match status" value="1"/>
</dbReference>
<dbReference type="Pfam" id="PF03720">
    <property type="entry name" value="UDPG_MGDP_dh_C"/>
    <property type="match status" value="1"/>
</dbReference>
<evidence type="ECO:0000256" key="7">
    <source>
        <dbReference type="PIRNR" id="PIRNR000124"/>
    </source>
</evidence>
<evidence type="ECO:0000256" key="5">
    <source>
        <dbReference type="ARBA" id="ARBA00023027"/>
    </source>
</evidence>
<name>A0ABS4WXW5_9MICO</name>
<dbReference type="InterPro" id="IPR014026">
    <property type="entry name" value="UDP-Glc/GDP-Man_DH_dimer"/>
</dbReference>
<dbReference type="Proteomes" id="UP001519290">
    <property type="component" value="Unassembled WGS sequence"/>
</dbReference>
<dbReference type="InterPro" id="IPR017476">
    <property type="entry name" value="UDP-Glc/GDP-Man"/>
</dbReference>
<dbReference type="PANTHER" id="PTHR43750:SF3">
    <property type="entry name" value="UDP-GLUCOSE 6-DEHYDROGENASE TUAD"/>
    <property type="match status" value="1"/>
</dbReference>
<protein>
    <recommendedName>
        <fullName evidence="3 7">UDP-glucose 6-dehydrogenase</fullName>
        <ecNumber evidence="3 7">1.1.1.22</ecNumber>
    </recommendedName>
</protein>
<dbReference type="SUPFAM" id="SSF52413">
    <property type="entry name" value="UDP-glucose/GDP-mannose dehydrogenase C-terminal domain"/>
    <property type="match status" value="1"/>
</dbReference>
<proteinExistence type="inferred from homology"/>
<accession>A0ABS4WXW5</accession>
<dbReference type="Pfam" id="PF00984">
    <property type="entry name" value="UDPG_MGDP_dh"/>
    <property type="match status" value="1"/>
</dbReference>
<dbReference type="InterPro" id="IPR028357">
    <property type="entry name" value="UDPglc_DH_bac"/>
</dbReference>
<dbReference type="RefSeq" id="WP_209899906.1">
    <property type="nucleotide sequence ID" value="NZ_BAAAJW010000004.1"/>
</dbReference>
<dbReference type="PIRSF" id="PIRSF500134">
    <property type="entry name" value="UDPglc_DH_bac"/>
    <property type="match status" value="1"/>
</dbReference>
<keyword evidence="5 7" id="KW-0520">NAD</keyword>
<dbReference type="SUPFAM" id="SSF51735">
    <property type="entry name" value="NAD(P)-binding Rossmann-fold domains"/>
    <property type="match status" value="1"/>
</dbReference>
<feature type="domain" description="UDP-glucose/GDP-mannose dehydrogenase C-terminal" evidence="9">
    <location>
        <begin position="324"/>
        <end position="425"/>
    </location>
</feature>
<dbReference type="NCBIfam" id="TIGR03026">
    <property type="entry name" value="NDP-sugDHase"/>
    <property type="match status" value="1"/>
</dbReference>
<dbReference type="InterPro" id="IPR001732">
    <property type="entry name" value="UDP-Glc/GDP-Man_DH_N"/>
</dbReference>
<gene>
    <name evidence="10" type="ORF">JOF43_000985</name>
</gene>
<keyword evidence="11" id="KW-1185">Reference proteome</keyword>
<evidence type="ECO:0000313" key="11">
    <source>
        <dbReference type="Proteomes" id="UP001519290"/>
    </source>
</evidence>
<evidence type="ECO:0000256" key="3">
    <source>
        <dbReference type="ARBA" id="ARBA00012954"/>
    </source>
</evidence>
<dbReference type="InterPro" id="IPR036291">
    <property type="entry name" value="NAD(P)-bd_dom_sf"/>
</dbReference>
<dbReference type="EC" id="1.1.1.22" evidence="3 7"/>
<dbReference type="GO" id="GO:0003979">
    <property type="term" value="F:UDP-glucose 6-dehydrogenase activity"/>
    <property type="evidence" value="ECO:0007669"/>
    <property type="project" value="UniProtKB-EC"/>
</dbReference>